<organism evidence="2 3">
    <name type="scientific">Elongatibacter sediminis</name>
    <dbReference type="NCBI Taxonomy" id="3119006"/>
    <lineage>
        <taxon>Bacteria</taxon>
        <taxon>Pseudomonadati</taxon>
        <taxon>Pseudomonadota</taxon>
        <taxon>Gammaproteobacteria</taxon>
        <taxon>Chromatiales</taxon>
        <taxon>Wenzhouxiangellaceae</taxon>
        <taxon>Elongatibacter</taxon>
    </lineage>
</organism>
<dbReference type="EMBL" id="JAZHOG010000009">
    <property type="protein sequence ID" value="MEJ8568630.1"/>
    <property type="molecule type" value="Genomic_DNA"/>
</dbReference>
<feature type="compositionally biased region" description="Polar residues" evidence="1">
    <location>
        <begin position="196"/>
        <end position="221"/>
    </location>
</feature>
<name>A0AAW9RAD1_9GAMM</name>
<reference evidence="2 3" key="1">
    <citation type="submission" date="2024-02" db="EMBL/GenBank/DDBJ databases">
        <title>A novel Wenzhouxiangellaceae bacterium, isolated from coastal sediments.</title>
        <authorList>
            <person name="Du Z.-J."/>
            <person name="Ye Y.-Q."/>
            <person name="Zhang X.-Y."/>
        </authorList>
    </citation>
    <scope>NUCLEOTIDE SEQUENCE [LARGE SCALE GENOMIC DNA]</scope>
    <source>
        <strain evidence="2 3">CH-27</strain>
    </source>
</reference>
<evidence type="ECO:0000313" key="3">
    <source>
        <dbReference type="Proteomes" id="UP001359886"/>
    </source>
</evidence>
<feature type="compositionally biased region" description="Polar residues" evidence="1">
    <location>
        <begin position="110"/>
        <end position="134"/>
    </location>
</feature>
<sequence length="302" mass="33003">MQNNTAALVFAILITAALFGGTYYAGVIRPAKPVAGEKATSAAVPPKNSNPTNKGTPTPLNNPASQTPQYPQHPSSGTLQYTQYPSSGTSQYTQHPSSRPPQHPQYPSSGTSQYTQHLSSRTPQHPQYPSSRTPRSGDPGSTRPKPQPAAPRTRTILRCHDPEMGEYYTNAATCEGADLANRMSYAQPVPINPGQAQYGNAAYQSPQNQAGNSRSNRQLAQSKPPEKPNLRLTGKPPPPGLPAECKFPVGKALEIERDLAAADVPYESTWRKSYCRFRREAIEDGCPVSDQDFYYPMRQMCR</sequence>
<accession>A0AAW9RAD1</accession>
<dbReference type="Proteomes" id="UP001359886">
    <property type="component" value="Unassembled WGS sequence"/>
</dbReference>
<evidence type="ECO:0000256" key="1">
    <source>
        <dbReference type="SAM" id="MobiDB-lite"/>
    </source>
</evidence>
<keyword evidence="3" id="KW-1185">Reference proteome</keyword>
<feature type="region of interest" description="Disordered" evidence="1">
    <location>
        <begin position="36"/>
        <end position="155"/>
    </location>
</feature>
<protein>
    <submittedName>
        <fullName evidence="2">Uncharacterized protein</fullName>
    </submittedName>
</protein>
<evidence type="ECO:0000313" key="2">
    <source>
        <dbReference type="EMBL" id="MEJ8568630.1"/>
    </source>
</evidence>
<dbReference type="AlphaFoldDB" id="A0AAW9RAD1"/>
<proteinExistence type="predicted"/>
<gene>
    <name evidence="2" type="ORF">V3330_13440</name>
</gene>
<feature type="region of interest" description="Disordered" evidence="1">
    <location>
        <begin position="196"/>
        <end position="241"/>
    </location>
</feature>
<feature type="compositionally biased region" description="Polar residues" evidence="1">
    <location>
        <begin position="47"/>
        <end position="93"/>
    </location>
</feature>
<comment type="caution">
    <text evidence="2">The sequence shown here is derived from an EMBL/GenBank/DDBJ whole genome shotgun (WGS) entry which is preliminary data.</text>
</comment>